<reference evidence="1 2" key="1">
    <citation type="submission" date="2016-02" db="EMBL/GenBank/DDBJ databases">
        <title>Complete genome sequence of Halocynthiibacter arcticus PAMC 20958t from arctic marine sediment.</title>
        <authorList>
            <person name="Lee Y.M."/>
            <person name="Baek K."/>
            <person name="Lee H.K."/>
            <person name="Shin S.C."/>
        </authorList>
    </citation>
    <scope>NUCLEOTIDE SEQUENCE [LARGE SCALE GENOMIC DNA]</scope>
    <source>
        <strain evidence="1">PAMC 20958</strain>
    </source>
</reference>
<organism evidence="1 2">
    <name type="scientific">Falsihalocynthiibacter arcticus</name>
    <dbReference type="NCBI Taxonomy" id="1579316"/>
    <lineage>
        <taxon>Bacteria</taxon>
        <taxon>Pseudomonadati</taxon>
        <taxon>Pseudomonadota</taxon>
        <taxon>Alphaproteobacteria</taxon>
        <taxon>Rhodobacterales</taxon>
        <taxon>Roseobacteraceae</taxon>
        <taxon>Falsihalocynthiibacter</taxon>
    </lineage>
</organism>
<dbReference type="AlphaFoldDB" id="A0A126V446"/>
<protein>
    <submittedName>
        <fullName evidence="1">Uncharacterized protein</fullName>
    </submittedName>
</protein>
<dbReference type="Proteomes" id="UP000070371">
    <property type="component" value="Chromosome"/>
</dbReference>
<name>A0A126V446_9RHOB</name>
<keyword evidence="2" id="KW-1185">Reference proteome</keyword>
<proteinExistence type="predicted"/>
<dbReference type="KEGG" id="hat:RC74_19135"/>
<accession>A0A126V446</accession>
<dbReference type="EMBL" id="CP014327">
    <property type="protein sequence ID" value="AML53088.1"/>
    <property type="molecule type" value="Genomic_DNA"/>
</dbReference>
<evidence type="ECO:0000313" key="2">
    <source>
        <dbReference type="Proteomes" id="UP000070371"/>
    </source>
</evidence>
<sequence length="81" mass="9249">MGIHHQGSDRYLRYYATTPESEARVKFGWFARSFCSLLVKVITQFTRQSLNRFDKSSIHTFGGHVSTFDPDEESGPMSVAM</sequence>
<gene>
    <name evidence="1" type="ORF">RC74_19135</name>
</gene>
<evidence type="ECO:0000313" key="1">
    <source>
        <dbReference type="EMBL" id="AML53088.1"/>
    </source>
</evidence>